<protein>
    <recommendedName>
        <fullName evidence="3">MADS-box domain-containing protein</fullName>
    </recommendedName>
</protein>
<comment type="caution">
    <text evidence="1">The sequence shown here is derived from an EMBL/GenBank/DDBJ whole genome shotgun (WGS) entry which is preliminary data.</text>
</comment>
<dbReference type="Proteomes" id="UP001642482">
    <property type="component" value="Unassembled WGS sequence"/>
</dbReference>
<dbReference type="EMBL" id="CAWUHD010000234">
    <property type="protein sequence ID" value="CAK7238346.1"/>
    <property type="molecule type" value="Genomic_DNA"/>
</dbReference>
<sequence>MNQPNKQTTRATKALLTKFRRRRLTVYHKLATIHEDCGADISLTVRYRGKFYYFRASGDEKFPPPLSDIKMTYPVPELHSPSSLGPRSQKVKVVE</sequence>
<gene>
    <name evidence="1" type="ORF">SEUCBS140593_010573</name>
</gene>
<evidence type="ECO:0000313" key="1">
    <source>
        <dbReference type="EMBL" id="CAK7238346.1"/>
    </source>
</evidence>
<evidence type="ECO:0008006" key="3">
    <source>
        <dbReference type="Google" id="ProtNLM"/>
    </source>
</evidence>
<keyword evidence="2" id="KW-1185">Reference proteome</keyword>
<organism evidence="1 2">
    <name type="scientific">Sporothrix eucalyptigena</name>
    <dbReference type="NCBI Taxonomy" id="1812306"/>
    <lineage>
        <taxon>Eukaryota</taxon>
        <taxon>Fungi</taxon>
        <taxon>Dikarya</taxon>
        <taxon>Ascomycota</taxon>
        <taxon>Pezizomycotina</taxon>
        <taxon>Sordariomycetes</taxon>
        <taxon>Sordariomycetidae</taxon>
        <taxon>Ophiostomatales</taxon>
        <taxon>Ophiostomataceae</taxon>
        <taxon>Sporothrix</taxon>
    </lineage>
</organism>
<reference evidence="1 2" key="1">
    <citation type="submission" date="2024-01" db="EMBL/GenBank/DDBJ databases">
        <authorList>
            <person name="Allen C."/>
            <person name="Tagirdzhanova G."/>
        </authorList>
    </citation>
    <scope>NUCLEOTIDE SEQUENCE [LARGE SCALE GENOMIC DNA]</scope>
</reference>
<evidence type="ECO:0000313" key="2">
    <source>
        <dbReference type="Proteomes" id="UP001642482"/>
    </source>
</evidence>
<name>A0ABP0D2A2_9PEZI</name>
<accession>A0ABP0D2A2</accession>
<proteinExistence type="predicted"/>